<gene>
    <name evidence="2" type="ORF">B0T15DRAFT_72705</name>
</gene>
<dbReference type="AlphaFoldDB" id="A0AAJ0M6Z1"/>
<reference evidence="2" key="1">
    <citation type="journal article" date="2023" name="Mol. Phylogenet. Evol.">
        <title>Genome-scale phylogeny and comparative genomics of the fungal order Sordariales.</title>
        <authorList>
            <person name="Hensen N."/>
            <person name="Bonometti L."/>
            <person name="Westerberg I."/>
            <person name="Brannstrom I.O."/>
            <person name="Guillou S."/>
            <person name="Cros-Aarteil S."/>
            <person name="Calhoun S."/>
            <person name="Haridas S."/>
            <person name="Kuo A."/>
            <person name="Mondo S."/>
            <person name="Pangilinan J."/>
            <person name="Riley R."/>
            <person name="LaButti K."/>
            <person name="Andreopoulos B."/>
            <person name="Lipzen A."/>
            <person name="Chen C."/>
            <person name="Yan M."/>
            <person name="Daum C."/>
            <person name="Ng V."/>
            <person name="Clum A."/>
            <person name="Steindorff A."/>
            <person name="Ohm R.A."/>
            <person name="Martin F."/>
            <person name="Silar P."/>
            <person name="Natvig D.O."/>
            <person name="Lalanne C."/>
            <person name="Gautier V."/>
            <person name="Ament-Velasquez S.L."/>
            <person name="Kruys A."/>
            <person name="Hutchinson M.I."/>
            <person name="Powell A.J."/>
            <person name="Barry K."/>
            <person name="Miller A.N."/>
            <person name="Grigoriev I.V."/>
            <person name="Debuchy R."/>
            <person name="Gladieux P."/>
            <person name="Hiltunen Thoren M."/>
            <person name="Johannesson H."/>
        </authorList>
    </citation>
    <scope>NUCLEOTIDE SEQUENCE</scope>
    <source>
        <strain evidence="2">CBS 333.67</strain>
    </source>
</reference>
<name>A0AAJ0M6Z1_9PEZI</name>
<evidence type="ECO:0000313" key="3">
    <source>
        <dbReference type="Proteomes" id="UP001273166"/>
    </source>
</evidence>
<feature type="domain" description="DUF6589" evidence="1">
    <location>
        <begin position="1"/>
        <end position="116"/>
    </location>
</feature>
<sequence>MIPTLPIIFFGGKAKSYGLEMLYFSWLLHSDITDELLSDCIFRTGLVRCTTAGSGWKAIDLALQHINAPFALDIKKNRNSTHDTSATFERLAAVSPYTAIRKGVESRFGIYHKGTRVQPSTKNDILDYACVLYRNGSTKANAAVNYAPEEFDAPDIERLGWNALSDSKIAAFNAKEVRPRHAADQAGVPTLVDELDLVVE</sequence>
<accession>A0AAJ0M6Z1</accession>
<dbReference type="Pfam" id="PF20231">
    <property type="entry name" value="DUF6589"/>
    <property type="match status" value="1"/>
</dbReference>
<protein>
    <recommendedName>
        <fullName evidence="1">DUF6589 domain-containing protein</fullName>
    </recommendedName>
</protein>
<dbReference type="EMBL" id="JAUDZG010000001">
    <property type="protein sequence ID" value="KAK3311373.1"/>
    <property type="molecule type" value="Genomic_DNA"/>
</dbReference>
<comment type="caution">
    <text evidence="2">The sequence shown here is derived from an EMBL/GenBank/DDBJ whole genome shotgun (WGS) entry which is preliminary data.</text>
</comment>
<dbReference type="Proteomes" id="UP001273166">
    <property type="component" value="Unassembled WGS sequence"/>
</dbReference>
<keyword evidence="3" id="KW-1185">Reference proteome</keyword>
<dbReference type="InterPro" id="IPR046496">
    <property type="entry name" value="DUF6589"/>
</dbReference>
<reference evidence="2" key="2">
    <citation type="submission" date="2023-06" db="EMBL/GenBank/DDBJ databases">
        <authorList>
            <consortium name="Lawrence Berkeley National Laboratory"/>
            <person name="Mondo S.J."/>
            <person name="Hensen N."/>
            <person name="Bonometti L."/>
            <person name="Westerberg I."/>
            <person name="Brannstrom I.O."/>
            <person name="Guillou S."/>
            <person name="Cros-Aarteil S."/>
            <person name="Calhoun S."/>
            <person name="Haridas S."/>
            <person name="Kuo A."/>
            <person name="Pangilinan J."/>
            <person name="Riley R."/>
            <person name="Labutti K."/>
            <person name="Andreopoulos B."/>
            <person name="Lipzen A."/>
            <person name="Chen C."/>
            <person name="Yanf M."/>
            <person name="Daum C."/>
            <person name="Ng V."/>
            <person name="Clum A."/>
            <person name="Steindorff A."/>
            <person name="Ohm R."/>
            <person name="Martin F."/>
            <person name="Silar P."/>
            <person name="Natvig D."/>
            <person name="Lalanne C."/>
            <person name="Gautier V."/>
            <person name="Ament-Velasquez S.L."/>
            <person name="Kruys A."/>
            <person name="Hutchinson M.I."/>
            <person name="Powell A.J."/>
            <person name="Barry K."/>
            <person name="Miller A.N."/>
            <person name="Grigoriev I.V."/>
            <person name="Debuchy R."/>
            <person name="Gladieux P."/>
            <person name="Thoren M.H."/>
            <person name="Johannesson H."/>
        </authorList>
    </citation>
    <scope>NUCLEOTIDE SEQUENCE</scope>
    <source>
        <strain evidence="2">CBS 333.67</strain>
    </source>
</reference>
<proteinExistence type="predicted"/>
<organism evidence="2 3">
    <name type="scientific">Chaetomium strumarium</name>
    <dbReference type="NCBI Taxonomy" id="1170767"/>
    <lineage>
        <taxon>Eukaryota</taxon>
        <taxon>Fungi</taxon>
        <taxon>Dikarya</taxon>
        <taxon>Ascomycota</taxon>
        <taxon>Pezizomycotina</taxon>
        <taxon>Sordariomycetes</taxon>
        <taxon>Sordariomycetidae</taxon>
        <taxon>Sordariales</taxon>
        <taxon>Chaetomiaceae</taxon>
        <taxon>Chaetomium</taxon>
    </lineage>
</organism>
<evidence type="ECO:0000259" key="1">
    <source>
        <dbReference type="Pfam" id="PF20231"/>
    </source>
</evidence>
<evidence type="ECO:0000313" key="2">
    <source>
        <dbReference type="EMBL" id="KAK3311373.1"/>
    </source>
</evidence>
<dbReference type="RefSeq" id="XP_062727153.1">
    <property type="nucleotide sequence ID" value="XM_062871253.1"/>
</dbReference>
<dbReference type="GeneID" id="87890082"/>